<accession>A0A0F9KUD3</accession>
<dbReference type="AlphaFoldDB" id="A0A0F9KUD3"/>
<comment type="caution">
    <text evidence="1">The sequence shown here is derived from an EMBL/GenBank/DDBJ whole genome shotgun (WGS) entry which is preliminary data.</text>
</comment>
<name>A0A0F9KUD3_9ZZZZ</name>
<proteinExistence type="predicted"/>
<evidence type="ECO:0000313" key="1">
    <source>
        <dbReference type="EMBL" id="KKM85934.1"/>
    </source>
</evidence>
<sequence>MASDAMVAYDNFKGYMGDGTIDMDGDAFRSGLYLSASNAGTRGVGTGLLADLTSEHANANGYLTGGIAIVSPTYTEPVAGTWMFDFADFAPAWSASGGSIVARWGVYWDDTPTAPADPLIGFVLMDDTPADITVTTGNDLNWTLNASGVYRLSGAET</sequence>
<dbReference type="EMBL" id="LAZR01007332">
    <property type="protein sequence ID" value="KKM85934.1"/>
    <property type="molecule type" value="Genomic_DNA"/>
</dbReference>
<gene>
    <name evidence="1" type="ORF">LCGC14_1283990</name>
</gene>
<organism evidence="1">
    <name type="scientific">marine sediment metagenome</name>
    <dbReference type="NCBI Taxonomy" id="412755"/>
    <lineage>
        <taxon>unclassified sequences</taxon>
        <taxon>metagenomes</taxon>
        <taxon>ecological metagenomes</taxon>
    </lineage>
</organism>
<reference evidence="1" key="1">
    <citation type="journal article" date="2015" name="Nature">
        <title>Complex archaea that bridge the gap between prokaryotes and eukaryotes.</title>
        <authorList>
            <person name="Spang A."/>
            <person name="Saw J.H."/>
            <person name="Jorgensen S.L."/>
            <person name="Zaremba-Niedzwiedzka K."/>
            <person name="Martijn J."/>
            <person name="Lind A.E."/>
            <person name="van Eijk R."/>
            <person name="Schleper C."/>
            <person name="Guy L."/>
            <person name="Ettema T.J."/>
        </authorList>
    </citation>
    <scope>NUCLEOTIDE SEQUENCE</scope>
</reference>
<protein>
    <submittedName>
        <fullName evidence="1">Uncharacterized protein</fullName>
    </submittedName>
</protein>